<dbReference type="Gene3D" id="4.10.280.10">
    <property type="entry name" value="Helix-loop-helix DNA-binding domain"/>
    <property type="match status" value="1"/>
</dbReference>
<accession>A0A0P9AES5</accession>
<dbReference type="Pfam" id="PF09388">
    <property type="entry name" value="SpoOE-like"/>
    <property type="match status" value="1"/>
</dbReference>
<name>A0A0P9AES5_9CLOT</name>
<dbReference type="GO" id="GO:0046983">
    <property type="term" value="F:protein dimerization activity"/>
    <property type="evidence" value="ECO:0007669"/>
    <property type="project" value="InterPro"/>
</dbReference>
<dbReference type="SUPFAM" id="SSF140500">
    <property type="entry name" value="BAS1536-like"/>
    <property type="match status" value="1"/>
</dbReference>
<dbReference type="EMBL" id="LKET01000035">
    <property type="protein sequence ID" value="KPU43818.1"/>
    <property type="molecule type" value="Genomic_DNA"/>
</dbReference>
<sequence length="51" mass="6196">MRLIDEIKKLQEELNRIIIENEQNKKQILEFSRELDTLIASYYADDNRDKV</sequence>
<dbReference type="InterPro" id="IPR018540">
    <property type="entry name" value="Spo0E-like"/>
</dbReference>
<dbReference type="RefSeq" id="WP_083479951.1">
    <property type="nucleotide sequence ID" value="NZ_LKET01000035.1"/>
</dbReference>
<reference evidence="1 2" key="1">
    <citation type="submission" date="2015-09" db="EMBL/GenBank/DDBJ databases">
        <title>Genome sequence of Oxobacter pfennigii DSM 3222.</title>
        <authorList>
            <person name="Poehlein A."/>
            <person name="Bengelsdorf F.R."/>
            <person name="Schiel-Bengelsdorf B."/>
            <person name="Duerre P."/>
            <person name="Daniel R."/>
        </authorList>
    </citation>
    <scope>NUCLEOTIDE SEQUENCE [LARGE SCALE GENOMIC DNA]</scope>
    <source>
        <strain evidence="1 2">DSM 3222</strain>
    </source>
</reference>
<dbReference type="InterPro" id="IPR036638">
    <property type="entry name" value="HLH_DNA-bd_sf"/>
</dbReference>
<evidence type="ECO:0000313" key="2">
    <source>
        <dbReference type="Proteomes" id="UP000050326"/>
    </source>
</evidence>
<organism evidence="1 2">
    <name type="scientific">Oxobacter pfennigii</name>
    <dbReference type="NCBI Taxonomy" id="36849"/>
    <lineage>
        <taxon>Bacteria</taxon>
        <taxon>Bacillati</taxon>
        <taxon>Bacillota</taxon>
        <taxon>Clostridia</taxon>
        <taxon>Eubacteriales</taxon>
        <taxon>Clostridiaceae</taxon>
        <taxon>Oxobacter</taxon>
    </lineage>
</organism>
<proteinExistence type="predicted"/>
<dbReference type="OrthoDB" id="1956474at2"/>
<dbReference type="Proteomes" id="UP000050326">
    <property type="component" value="Unassembled WGS sequence"/>
</dbReference>
<evidence type="ECO:0000313" key="1">
    <source>
        <dbReference type="EMBL" id="KPU43818.1"/>
    </source>
</evidence>
<dbReference type="GO" id="GO:0043937">
    <property type="term" value="P:regulation of sporulation"/>
    <property type="evidence" value="ECO:0007669"/>
    <property type="project" value="InterPro"/>
</dbReference>
<dbReference type="AlphaFoldDB" id="A0A0P9AES5"/>
<gene>
    <name evidence="1" type="ORF">OXPF_26780</name>
</gene>
<keyword evidence="2" id="KW-1185">Reference proteome</keyword>
<protein>
    <submittedName>
        <fullName evidence="1">Spo0E like sporulation regulatory protein</fullName>
    </submittedName>
</protein>
<dbReference type="InterPro" id="IPR037208">
    <property type="entry name" value="Spo0E-like_sf"/>
</dbReference>
<comment type="caution">
    <text evidence="1">The sequence shown here is derived from an EMBL/GenBank/DDBJ whole genome shotgun (WGS) entry which is preliminary data.</text>
</comment>